<organism evidence="1 3">
    <name type="scientific">Bradyrhizobium elkanii</name>
    <dbReference type="NCBI Taxonomy" id="29448"/>
    <lineage>
        <taxon>Bacteria</taxon>
        <taxon>Pseudomonadati</taxon>
        <taxon>Pseudomonadota</taxon>
        <taxon>Alphaproteobacteria</taxon>
        <taxon>Hyphomicrobiales</taxon>
        <taxon>Nitrobacteraceae</taxon>
        <taxon>Bradyrhizobium</taxon>
    </lineage>
</organism>
<accession>A0A7Y8R4T7</accession>
<dbReference type="Proteomes" id="UP001565471">
    <property type="component" value="Unassembled WGS sequence"/>
</dbReference>
<evidence type="ECO:0000313" key="1">
    <source>
        <dbReference type="EMBL" id="MBP1299592.1"/>
    </source>
</evidence>
<comment type="caution">
    <text evidence="1">The sequence shown here is derived from an EMBL/GenBank/DDBJ whole genome shotgun (WGS) entry which is preliminary data.</text>
</comment>
<evidence type="ECO:0000313" key="4">
    <source>
        <dbReference type="Proteomes" id="UP001565471"/>
    </source>
</evidence>
<reference evidence="2 4" key="2">
    <citation type="submission" date="2024-07" db="EMBL/GenBank/DDBJ databases">
        <title>Genomic Encyclopedia of Type Strains, Phase V (KMG-V): Genome sequencing to study the core and pangenomes of soil and plant-associated prokaryotes.</title>
        <authorList>
            <person name="Whitman W."/>
        </authorList>
    </citation>
    <scope>NUCLEOTIDE SEQUENCE [LARGE SCALE GENOMIC DNA]</scope>
    <source>
        <strain evidence="2 4">USDA 415</strain>
    </source>
</reference>
<protein>
    <submittedName>
        <fullName evidence="1">Uncharacterized protein</fullName>
    </submittedName>
</protein>
<name>A0A7Y8R4T7_BRAEL</name>
<dbReference type="Proteomes" id="UP000673383">
    <property type="component" value="Unassembled WGS sequence"/>
</dbReference>
<sequence length="96" mass="10068">MTKLAAAKVSIRPRFRASAPKPMAAISAGKTTDNARRAITKGLLCASRIIDDTCVMVRCASSALQHSHDCIASILISINPAVPGLVGIKARGEQII</sequence>
<evidence type="ECO:0000313" key="2">
    <source>
        <dbReference type="EMBL" id="MEY9314851.1"/>
    </source>
</evidence>
<dbReference type="EMBL" id="JAFICZ010000001">
    <property type="protein sequence ID" value="MBP1299592.1"/>
    <property type="molecule type" value="Genomic_DNA"/>
</dbReference>
<dbReference type="GeneID" id="92956723"/>
<evidence type="ECO:0000313" key="3">
    <source>
        <dbReference type="Proteomes" id="UP000673383"/>
    </source>
</evidence>
<reference evidence="1" key="1">
    <citation type="submission" date="2021-02" db="EMBL/GenBank/DDBJ databases">
        <title>Genomic Encyclopedia of Type Strains, Phase IV (KMG-V): Genome sequencing to study the core and pangenomes of soil and plant-associated prokaryotes.</title>
        <authorList>
            <person name="Whitman W."/>
        </authorList>
    </citation>
    <scope>NUCLEOTIDE SEQUENCE</scope>
    <source>
        <strain evidence="1">USDA 406</strain>
    </source>
</reference>
<gene>
    <name evidence="2" type="ORF">ABIF29_001650</name>
    <name evidence="1" type="ORF">JOH49_009345</name>
</gene>
<keyword evidence="4" id="KW-1185">Reference proteome</keyword>
<dbReference type="EMBL" id="JBGBZA010000002">
    <property type="protein sequence ID" value="MEY9314851.1"/>
    <property type="molecule type" value="Genomic_DNA"/>
</dbReference>
<proteinExistence type="predicted"/>
<dbReference type="AlphaFoldDB" id="A0A7Y8R4T7"/>
<dbReference type="RefSeq" id="WP_125459131.1">
    <property type="nucleotide sequence ID" value="NZ_BJNL01000074.1"/>
</dbReference>